<organism evidence="1 2">
    <name type="scientific">Naganishia adeliensis</name>
    <dbReference type="NCBI Taxonomy" id="92952"/>
    <lineage>
        <taxon>Eukaryota</taxon>
        <taxon>Fungi</taxon>
        <taxon>Dikarya</taxon>
        <taxon>Basidiomycota</taxon>
        <taxon>Agaricomycotina</taxon>
        <taxon>Tremellomycetes</taxon>
        <taxon>Filobasidiales</taxon>
        <taxon>Filobasidiaceae</taxon>
        <taxon>Naganishia</taxon>
    </lineage>
</organism>
<gene>
    <name evidence="1" type="ORF">QFC20_001214</name>
</gene>
<dbReference type="Proteomes" id="UP001230649">
    <property type="component" value="Unassembled WGS sequence"/>
</dbReference>
<name>A0ACC2WTS4_9TREE</name>
<dbReference type="EMBL" id="JASBWS010000007">
    <property type="protein sequence ID" value="KAJ9114843.1"/>
    <property type="molecule type" value="Genomic_DNA"/>
</dbReference>
<sequence length="93" mass="10443">MPIRPVSIRSVPRALLLPLRQPLNGGPHTPTSAKPDPIPFLQAQPLPPNNWSSGERQRWAGVKSEVRDGVRLNGRKGERKWVKVGLRDLLRDL</sequence>
<evidence type="ECO:0000313" key="2">
    <source>
        <dbReference type="Proteomes" id="UP001230649"/>
    </source>
</evidence>
<evidence type="ECO:0000313" key="1">
    <source>
        <dbReference type="EMBL" id="KAJ9114843.1"/>
    </source>
</evidence>
<keyword evidence="2" id="KW-1185">Reference proteome</keyword>
<comment type="caution">
    <text evidence="1">The sequence shown here is derived from an EMBL/GenBank/DDBJ whole genome shotgun (WGS) entry which is preliminary data.</text>
</comment>
<proteinExistence type="predicted"/>
<protein>
    <submittedName>
        <fullName evidence="1">Uncharacterized protein</fullName>
    </submittedName>
</protein>
<accession>A0ACC2WTS4</accession>
<reference evidence="1" key="1">
    <citation type="submission" date="2023-04" db="EMBL/GenBank/DDBJ databases">
        <title>Draft Genome sequencing of Naganishia species isolated from polar environments using Oxford Nanopore Technology.</title>
        <authorList>
            <person name="Leo P."/>
            <person name="Venkateswaran K."/>
        </authorList>
    </citation>
    <scope>NUCLEOTIDE SEQUENCE</scope>
    <source>
        <strain evidence="1">MNA-CCFEE 5262</strain>
    </source>
</reference>